<evidence type="ECO:0000256" key="1">
    <source>
        <dbReference type="PROSITE-ProRule" id="PRU00339"/>
    </source>
</evidence>
<feature type="repeat" description="TPR" evidence="1">
    <location>
        <begin position="483"/>
        <end position="516"/>
    </location>
</feature>
<dbReference type="SMART" id="SM00028">
    <property type="entry name" value="TPR"/>
    <property type="match status" value="6"/>
</dbReference>
<feature type="domain" description="CHAT" evidence="2">
    <location>
        <begin position="715"/>
        <end position="1018"/>
    </location>
</feature>
<evidence type="ECO:0000313" key="4">
    <source>
        <dbReference type="Proteomes" id="UP000606721"/>
    </source>
</evidence>
<proteinExistence type="predicted"/>
<dbReference type="SUPFAM" id="SSF48452">
    <property type="entry name" value="TPR-like"/>
    <property type="match status" value="2"/>
</dbReference>
<dbReference type="Pfam" id="PF12770">
    <property type="entry name" value="CHAT"/>
    <property type="match status" value="1"/>
</dbReference>
<dbReference type="RefSeq" id="WP_190383049.1">
    <property type="nucleotide sequence ID" value="NZ_JACJQT010000025.1"/>
</dbReference>
<dbReference type="InterPro" id="IPR011990">
    <property type="entry name" value="TPR-like_helical_dom_sf"/>
</dbReference>
<evidence type="ECO:0000313" key="3">
    <source>
        <dbReference type="EMBL" id="MBD2278803.1"/>
    </source>
</evidence>
<evidence type="ECO:0000259" key="2">
    <source>
        <dbReference type="Pfam" id="PF12770"/>
    </source>
</evidence>
<dbReference type="PANTHER" id="PTHR10098:SF108">
    <property type="entry name" value="TETRATRICOPEPTIDE REPEAT PROTEIN 28"/>
    <property type="match status" value="1"/>
</dbReference>
<dbReference type="PANTHER" id="PTHR10098">
    <property type="entry name" value="RAPSYN-RELATED"/>
    <property type="match status" value="1"/>
</dbReference>
<gene>
    <name evidence="3" type="ORF">H6F99_11000</name>
</gene>
<organism evidence="3 4">
    <name type="scientific">Aphanizomenon flos-aquae FACHB-1040</name>
    <dbReference type="NCBI Taxonomy" id="2692887"/>
    <lineage>
        <taxon>Bacteria</taxon>
        <taxon>Bacillati</taxon>
        <taxon>Cyanobacteriota</taxon>
        <taxon>Cyanophyceae</taxon>
        <taxon>Nostocales</taxon>
        <taxon>Aphanizomenonaceae</taxon>
        <taxon>Aphanizomenon</taxon>
    </lineage>
</organism>
<keyword evidence="4" id="KW-1185">Reference proteome</keyword>
<protein>
    <submittedName>
        <fullName evidence="3">CHAT domain-containing protein</fullName>
    </submittedName>
</protein>
<dbReference type="Gene3D" id="1.25.40.10">
    <property type="entry name" value="Tetratricopeptide repeat domain"/>
    <property type="match status" value="3"/>
</dbReference>
<dbReference type="InterPro" id="IPR024983">
    <property type="entry name" value="CHAT_dom"/>
</dbReference>
<keyword evidence="1" id="KW-0802">TPR repeat</keyword>
<dbReference type="PROSITE" id="PS50005">
    <property type="entry name" value="TPR"/>
    <property type="match status" value="1"/>
</dbReference>
<dbReference type="InterPro" id="IPR019734">
    <property type="entry name" value="TPR_rpt"/>
</dbReference>
<accession>A0ABR8BV34</accession>
<dbReference type="EMBL" id="JACJQT010000025">
    <property type="protein sequence ID" value="MBD2278803.1"/>
    <property type="molecule type" value="Genomic_DNA"/>
</dbReference>
<reference evidence="3 4" key="1">
    <citation type="journal article" date="2020" name="ISME J.">
        <title>Comparative genomics reveals insights into cyanobacterial evolution and habitat adaptation.</title>
        <authorList>
            <person name="Chen M.Y."/>
            <person name="Teng W.K."/>
            <person name="Zhao L."/>
            <person name="Hu C.X."/>
            <person name="Zhou Y.K."/>
            <person name="Han B.P."/>
            <person name="Song L.R."/>
            <person name="Shu W.S."/>
        </authorList>
    </citation>
    <scope>NUCLEOTIDE SEQUENCE [LARGE SCALE GENOMIC DNA]</scope>
    <source>
        <strain evidence="3 4">FACHB-1040</strain>
    </source>
</reference>
<name>A0ABR8BV34_APHFL</name>
<sequence>MNEQRLQAYQQLIQQLLSCPHGEEAAILQANRELLDVGFLQMVVEVAGTFTQQGEENTANWLLALASQLSEELDIPLEENTPEPETPLNQANFDTYLQFLLEVLQATAESKGNPQVVYPLLKANTDKLNLTFGQLLQVWATKTLAEAEPDAKQFFAEVIGNFSNLIREFPLGNQADNIEIAITGYDIVSSVYTRPTSPKNWAMTKNNLGNAYLNRIRGNKADNIEIAIAAYTDALKVRTRTDFLVDWATTRNNLGAAYSERIRGDIADNIEIAIIAYTDALKVRTCTAFPQKRATTQNNLGIAYRKRIKGDKADNLEKAIAAFSDALEFYTRTDDFSQDWATTKNSLGNAYRERIRGDKADNLEKAIAAFSDALEFYTRTDDFSQDWATTKNNLGAAYSERIRGDKADNLEKAIAAYTDALEVRTRNACPEKWAETQNNLGLVYSNRIRGDKTENLEEAIKAINAYTNALEVYTHTDFPQHNAQILSSLGIAYQESQQLDSAYDTFKSAIGIFEDLRGEIISGEESKRKQAEESNKLFIRMVQVCLALGRETEAIEYIERSKTRNLVEEILNRDLKTIFPLAVVTQLEQLRDEIASKQNLLQTGKVKNTTFSWQHLQKLRQQRQQLQDTHLPIDYKFNFASLEKIVDNDTGIIEWYITFDKILAFVIQPGGKEIKIWESSSVEREALFDWANEYVGNYRDREQKQVWKNQLEQQLQKLASILHIEEILDKIPPQCEKLILIPHQFLHLFPLHALPVINSYLMDLFPQGVGYVPSLQILQQIQLRQRDDFKSLFAIQTPTEDLYGKDLGAVAAIKKQFSNGDILKQDKAKESAIIPNNENLTKANNLFFFCHGYFNANIPLNSGLKLADKILTLADIITHIKLENCRLVTLAACETGMIDGTNISDEYIGLPNGFLLAGSTNIVGSLWTVSTIATALLMIKFYEELKHQNNIVLALQNSQRWLRDTNILGFRKWLPQSNLDEDWQDELNDYFSKEEQEQGSNVKIFASPFCWSAFCAIGKGV</sequence>
<dbReference type="Proteomes" id="UP000606721">
    <property type="component" value="Unassembled WGS sequence"/>
</dbReference>
<comment type="caution">
    <text evidence="3">The sequence shown here is derived from an EMBL/GenBank/DDBJ whole genome shotgun (WGS) entry which is preliminary data.</text>
</comment>